<protein>
    <recommendedName>
        <fullName evidence="9">Iron permease</fullName>
    </recommendedName>
</protein>
<dbReference type="GO" id="GO:0015093">
    <property type="term" value="F:ferrous iron transmembrane transporter activity"/>
    <property type="evidence" value="ECO:0007669"/>
    <property type="project" value="TreeGrafter"/>
</dbReference>
<dbReference type="EMBL" id="BAUJ01000026">
    <property type="protein sequence ID" value="GAD89719.1"/>
    <property type="molecule type" value="Genomic_DNA"/>
</dbReference>
<feature type="transmembrane region" description="Helical" evidence="6">
    <location>
        <begin position="243"/>
        <end position="259"/>
    </location>
</feature>
<reference evidence="7 8" key="1">
    <citation type="submission" date="2013-11" db="EMBL/GenBank/DDBJ databases">
        <title>Whole genome shotgun sequence of Vibrio halioticoli NBRC 102217.</title>
        <authorList>
            <person name="Isaki S."/>
            <person name="Kimura A."/>
            <person name="Ohji S."/>
            <person name="Hosoyama A."/>
            <person name="Fujita N."/>
            <person name="Hashimoto M."/>
            <person name="Hosoyama Y."/>
            <person name="Yamazoe A."/>
        </authorList>
    </citation>
    <scope>NUCLEOTIDE SEQUENCE [LARGE SCALE GENOMIC DNA]</scope>
    <source>
        <strain evidence="7 8">NBRC 102217</strain>
    </source>
</reference>
<feature type="transmembrane region" description="Helical" evidence="6">
    <location>
        <begin position="146"/>
        <end position="170"/>
    </location>
</feature>
<sequence>MFASMAIVSREGIDIALIVALLLAGTKAINGAKKWLFLGCVIGIISAILFATVALSNIGFAATFQSKLTQAFLLILSSSLIASTVIAIQSKSITTDQKIKNTKPWKGYFLLVSLLLIAICTILCNGFGVAFFLLNLVHQSDITHASIIIGSLLGMVQSIVVGAVVYVSLLLIEANIVANIFPILMSFLTAGIAAHAVAKLSSIGILPSIIPQVWNTAPYFDHHSNWLALIMHVILGYIEKPSLMQLIVYISTLLFLFSIRKVKFNTNDADPNRSH</sequence>
<feature type="transmembrane region" description="Helical" evidence="6">
    <location>
        <begin position="68"/>
        <end position="88"/>
    </location>
</feature>
<evidence type="ECO:0000256" key="3">
    <source>
        <dbReference type="ARBA" id="ARBA00022692"/>
    </source>
</evidence>
<dbReference type="PANTHER" id="PTHR31632:SF2">
    <property type="entry name" value="PLASMA MEMBRANE IRON PERMEASE"/>
    <property type="match status" value="1"/>
</dbReference>
<dbReference type="OrthoDB" id="5294331at2"/>
<accession>V5F3G6</accession>
<organism evidence="7 8">
    <name type="scientific">Vibrio halioticoli NBRC 102217</name>
    <dbReference type="NCBI Taxonomy" id="1219072"/>
    <lineage>
        <taxon>Bacteria</taxon>
        <taxon>Pseudomonadati</taxon>
        <taxon>Pseudomonadota</taxon>
        <taxon>Gammaproteobacteria</taxon>
        <taxon>Vibrionales</taxon>
        <taxon>Vibrionaceae</taxon>
        <taxon>Vibrio</taxon>
    </lineage>
</organism>
<name>V5F3G6_9VIBR</name>
<keyword evidence="3 6" id="KW-0812">Transmembrane</keyword>
<proteinExistence type="inferred from homology"/>
<keyword evidence="8" id="KW-1185">Reference proteome</keyword>
<comment type="caution">
    <text evidence="7">The sequence shown here is derived from an EMBL/GenBank/DDBJ whole genome shotgun (WGS) entry which is preliminary data.</text>
</comment>
<evidence type="ECO:0000256" key="2">
    <source>
        <dbReference type="ARBA" id="ARBA00008333"/>
    </source>
</evidence>
<evidence type="ECO:0000256" key="6">
    <source>
        <dbReference type="SAM" id="Phobius"/>
    </source>
</evidence>
<dbReference type="Proteomes" id="UP000017800">
    <property type="component" value="Unassembled WGS sequence"/>
</dbReference>
<keyword evidence="5 6" id="KW-0472">Membrane</keyword>
<comment type="similarity">
    <text evidence="2">Belongs to the oxidase-dependent Fe transporter (OFeT) (TC 9.A.10.1) family.</text>
</comment>
<feature type="transmembrane region" description="Helical" evidence="6">
    <location>
        <begin position="35"/>
        <end position="56"/>
    </location>
</feature>
<dbReference type="InterPro" id="IPR004923">
    <property type="entry name" value="FTR1/Fip1/EfeU"/>
</dbReference>
<dbReference type="GO" id="GO:0033573">
    <property type="term" value="C:high-affinity iron permease complex"/>
    <property type="evidence" value="ECO:0007669"/>
    <property type="project" value="InterPro"/>
</dbReference>
<evidence type="ECO:0000313" key="7">
    <source>
        <dbReference type="EMBL" id="GAD89719.1"/>
    </source>
</evidence>
<evidence type="ECO:0000256" key="1">
    <source>
        <dbReference type="ARBA" id="ARBA00004141"/>
    </source>
</evidence>
<dbReference type="PANTHER" id="PTHR31632">
    <property type="entry name" value="IRON TRANSPORTER FTH1"/>
    <property type="match status" value="1"/>
</dbReference>
<dbReference type="AlphaFoldDB" id="V5F3G6"/>
<keyword evidence="4 6" id="KW-1133">Transmembrane helix</keyword>
<feature type="transmembrane region" description="Helical" evidence="6">
    <location>
        <begin position="176"/>
        <end position="198"/>
    </location>
</feature>
<evidence type="ECO:0008006" key="9">
    <source>
        <dbReference type="Google" id="ProtNLM"/>
    </source>
</evidence>
<comment type="subcellular location">
    <subcellularLocation>
        <location evidence="1">Membrane</location>
        <topology evidence="1">Multi-pass membrane protein</topology>
    </subcellularLocation>
</comment>
<evidence type="ECO:0000256" key="5">
    <source>
        <dbReference type="ARBA" id="ARBA00023136"/>
    </source>
</evidence>
<evidence type="ECO:0000313" key="8">
    <source>
        <dbReference type="Proteomes" id="UP000017800"/>
    </source>
</evidence>
<dbReference type="Pfam" id="PF03239">
    <property type="entry name" value="FTR1"/>
    <property type="match status" value="1"/>
</dbReference>
<feature type="transmembrane region" description="Helical" evidence="6">
    <location>
        <begin position="108"/>
        <end position="134"/>
    </location>
</feature>
<dbReference type="eggNOG" id="COG0672">
    <property type="taxonomic scope" value="Bacteria"/>
</dbReference>
<gene>
    <name evidence="7" type="ORF">VHA01S_026_00250</name>
</gene>
<dbReference type="RefSeq" id="WP_023404082.1">
    <property type="nucleotide sequence ID" value="NZ_BAUJ01000026.1"/>
</dbReference>
<evidence type="ECO:0000256" key="4">
    <source>
        <dbReference type="ARBA" id="ARBA00022989"/>
    </source>
</evidence>